<organism evidence="2 3">
    <name type="scientific">Cadophora malorum</name>
    <dbReference type="NCBI Taxonomy" id="108018"/>
    <lineage>
        <taxon>Eukaryota</taxon>
        <taxon>Fungi</taxon>
        <taxon>Dikarya</taxon>
        <taxon>Ascomycota</taxon>
        <taxon>Pezizomycotina</taxon>
        <taxon>Leotiomycetes</taxon>
        <taxon>Helotiales</taxon>
        <taxon>Ploettnerulaceae</taxon>
        <taxon>Cadophora</taxon>
    </lineage>
</organism>
<dbReference type="AlphaFoldDB" id="A0A8H8BWV5"/>
<dbReference type="PANTHER" id="PTHR10353">
    <property type="entry name" value="GLYCOSYL HYDROLASE"/>
    <property type="match status" value="1"/>
</dbReference>
<accession>A0A8H8BWV5</accession>
<keyword evidence="3" id="KW-1185">Reference proteome</keyword>
<reference evidence="2" key="1">
    <citation type="submission" date="2021-02" db="EMBL/GenBank/DDBJ databases">
        <title>Genome sequence Cadophora malorum strain M34.</title>
        <authorList>
            <person name="Stefanovic E."/>
            <person name="Vu D."/>
            <person name="Scully C."/>
            <person name="Dijksterhuis J."/>
            <person name="Roader J."/>
            <person name="Houbraken J."/>
        </authorList>
    </citation>
    <scope>NUCLEOTIDE SEQUENCE</scope>
    <source>
        <strain evidence="2">M34</strain>
    </source>
</reference>
<dbReference type="InterPro" id="IPR001360">
    <property type="entry name" value="Glyco_hydro_1"/>
</dbReference>
<dbReference type="EMBL" id="JAFJYH010000001">
    <property type="protein sequence ID" value="KAG4426817.1"/>
    <property type="molecule type" value="Genomic_DNA"/>
</dbReference>
<sequence length="224" mass="25313">MGRRFQEQGTGFVIASHSKVGPDFVISTWIDLTLDFFTWSRDVDLTMLMIVDPKNPQNASDVDATNHFNDIQLATFCNPIFHGIDYPEAHKMTVPDYVPLSAEDLAYIGNTSDFLGIDPYTATDVSQAPEGVEDCARNQSSPYFPYCVTQETQNILGWNIGYRSPSYVYITPTYFRTYMSYLYNTFRSPVIVTSLDSQSLQKLTRLLLKINCMTVREANTTSAS</sequence>
<dbReference type="GO" id="GO:0005975">
    <property type="term" value="P:carbohydrate metabolic process"/>
    <property type="evidence" value="ECO:0007669"/>
    <property type="project" value="InterPro"/>
</dbReference>
<dbReference type="GO" id="GO:0008422">
    <property type="term" value="F:beta-glucosidase activity"/>
    <property type="evidence" value="ECO:0007669"/>
    <property type="project" value="TreeGrafter"/>
</dbReference>
<comment type="caution">
    <text evidence="2">The sequence shown here is derived from an EMBL/GenBank/DDBJ whole genome shotgun (WGS) entry which is preliminary data.</text>
</comment>
<comment type="similarity">
    <text evidence="1">Belongs to the glycosyl hydrolase 1 family.</text>
</comment>
<dbReference type="Gene3D" id="3.20.20.80">
    <property type="entry name" value="Glycosidases"/>
    <property type="match status" value="1"/>
</dbReference>
<evidence type="ECO:0000313" key="3">
    <source>
        <dbReference type="Proteomes" id="UP000664132"/>
    </source>
</evidence>
<dbReference type="InterPro" id="IPR017853">
    <property type="entry name" value="GH"/>
</dbReference>
<protein>
    <submittedName>
        <fullName evidence="2">Uncharacterized protein</fullName>
    </submittedName>
</protein>
<name>A0A8H8BWV5_9HELO</name>
<gene>
    <name evidence="2" type="ORF">IFR04_000248</name>
</gene>
<dbReference type="Pfam" id="PF00232">
    <property type="entry name" value="Glyco_hydro_1"/>
    <property type="match status" value="1"/>
</dbReference>
<evidence type="ECO:0000313" key="2">
    <source>
        <dbReference type="EMBL" id="KAG4426817.1"/>
    </source>
</evidence>
<evidence type="ECO:0000256" key="1">
    <source>
        <dbReference type="RuleBase" id="RU003690"/>
    </source>
</evidence>
<dbReference type="Proteomes" id="UP000664132">
    <property type="component" value="Unassembled WGS sequence"/>
</dbReference>
<proteinExistence type="inferred from homology"/>
<dbReference type="PANTHER" id="PTHR10353:SF53">
    <property type="entry name" value="BETA-1,4-GLUCOSIDASE (EUROFUNG)"/>
    <property type="match status" value="1"/>
</dbReference>
<dbReference type="SUPFAM" id="SSF51445">
    <property type="entry name" value="(Trans)glycosidases"/>
    <property type="match status" value="1"/>
</dbReference>
<dbReference type="OrthoDB" id="65569at2759"/>